<name>A0A2U1LNP2_ARTAN</name>
<accession>A0A2U1LNP2</accession>
<dbReference type="PANTHER" id="PTHR45023:SF13">
    <property type="entry name" value="PUTATIVE-RELATED"/>
    <property type="match status" value="1"/>
</dbReference>
<evidence type="ECO:0000313" key="2">
    <source>
        <dbReference type="EMBL" id="PWA50610.1"/>
    </source>
</evidence>
<reference evidence="2 3" key="1">
    <citation type="journal article" date="2018" name="Mol. Plant">
        <title>The genome of Artemisia annua provides insight into the evolution of Asteraceae family and artemisinin biosynthesis.</title>
        <authorList>
            <person name="Shen Q."/>
            <person name="Zhang L."/>
            <person name="Liao Z."/>
            <person name="Wang S."/>
            <person name="Yan T."/>
            <person name="Shi P."/>
            <person name="Liu M."/>
            <person name="Fu X."/>
            <person name="Pan Q."/>
            <person name="Wang Y."/>
            <person name="Lv Z."/>
            <person name="Lu X."/>
            <person name="Zhang F."/>
            <person name="Jiang W."/>
            <person name="Ma Y."/>
            <person name="Chen M."/>
            <person name="Hao X."/>
            <person name="Li L."/>
            <person name="Tang Y."/>
            <person name="Lv G."/>
            <person name="Zhou Y."/>
            <person name="Sun X."/>
            <person name="Brodelius P.E."/>
            <person name="Rose J.K.C."/>
            <person name="Tang K."/>
        </authorList>
    </citation>
    <scope>NUCLEOTIDE SEQUENCE [LARGE SCALE GENOMIC DNA]</scope>
    <source>
        <strain evidence="3">cv. Huhao1</strain>
        <tissue evidence="2">Leaf</tissue>
    </source>
</reference>
<dbReference type="Proteomes" id="UP000245207">
    <property type="component" value="Unassembled WGS sequence"/>
</dbReference>
<feature type="region of interest" description="Disordered" evidence="1">
    <location>
        <begin position="175"/>
        <end position="206"/>
    </location>
</feature>
<dbReference type="PANTHER" id="PTHR45023">
    <property type="match status" value="1"/>
</dbReference>
<evidence type="ECO:0000313" key="3">
    <source>
        <dbReference type="Proteomes" id="UP000245207"/>
    </source>
</evidence>
<evidence type="ECO:0000256" key="1">
    <source>
        <dbReference type="SAM" id="MobiDB-lite"/>
    </source>
</evidence>
<dbReference type="OrthoDB" id="1225588at2759"/>
<comment type="caution">
    <text evidence="2">The sequence shown here is derived from an EMBL/GenBank/DDBJ whole genome shotgun (WGS) entry which is preliminary data.</text>
</comment>
<organism evidence="2 3">
    <name type="scientific">Artemisia annua</name>
    <name type="common">Sweet wormwood</name>
    <dbReference type="NCBI Taxonomy" id="35608"/>
    <lineage>
        <taxon>Eukaryota</taxon>
        <taxon>Viridiplantae</taxon>
        <taxon>Streptophyta</taxon>
        <taxon>Embryophyta</taxon>
        <taxon>Tracheophyta</taxon>
        <taxon>Spermatophyta</taxon>
        <taxon>Magnoliopsida</taxon>
        <taxon>eudicotyledons</taxon>
        <taxon>Gunneridae</taxon>
        <taxon>Pentapetalae</taxon>
        <taxon>asterids</taxon>
        <taxon>campanulids</taxon>
        <taxon>Asterales</taxon>
        <taxon>Asteraceae</taxon>
        <taxon>Asteroideae</taxon>
        <taxon>Anthemideae</taxon>
        <taxon>Artemisiinae</taxon>
        <taxon>Artemisia</taxon>
    </lineage>
</organism>
<feature type="region of interest" description="Disordered" evidence="1">
    <location>
        <begin position="1"/>
        <end position="53"/>
    </location>
</feature>
<dbReference type="EMBL" id="PKPP01008474">
    <property type="protein sequence ID" value="PWA50610.1"/>
    <property type="molecule type" value="Genomic_DNA"/>
</dbReference>
<keyword evidence="3" id="KW-1185">Reference proteome</keyword>
<keyword evidence="2" id="KW-0238">DNA-binding</keyword>
<proteinExistence type="predicted"/>
<sequence>MTQTPGRVKIDGRLSGKKRQMGEMLPTHFDPFEPRYTQQKRRERESAPLPIREDTEDDEYFDHVDMIKVSVDREVGDRQTKQGFWKRVLEHFKTLMPRTERTIPQLNSKWTPMHESIAAFNGYFTQAVRLKDSRCNDLQVYERAQLDFEKQFRKAFAHTKAWHILKDQQKWKEQPLVSQAAESTGSTKKRKSSESSSAQTPTNETPINVEDFDLGYKASRYKAIICSMLNKSSKFPDVETMKNRIKSFDKTVYAEE</sequence>
<gene>
    <name evidence="2" type="ORF">CTI12_AA471360</name>
</gene>
<protein>
    <submittedName>
        <fullName evidence="2">Myb-like domain, Myb/SANT-like DNA-binding domain protein</fullName>
    </submittedName>
</protein>
<dbReference type="AlphaFoldDB" id="A0A2U1LNP2"/>
<dbReference type="GO" id="GO:0003677">
    <property type="term" value="F:DNA binding"/>
    <property type="evidence" value="ECO:0007669"/>
    <property type="project" value="UniProtKB-KW"/>
</dbReference>